<sequence length="736" mass="80444">MRLTLRTLLAYLDDILPPNETRELGAKIAQTPRAAELAERIRDVIRKRRLTAPGVHDESALDPNQVAEYLDNTLMPEEVAEIEQICLDSDLQLAEVAACHQVLGLVLGQPIDVPDTIRERAYRIGMREDSHIGMERLESDSHVINKKSTKAVASKQSDHEVPTKPAETSGPHVTAEQVQSTQMWKRILPYSLLGALAVGWLALIYFDPSIVPGIEKEKDLKQTGVKTPEPSSPTGAETAGEETIASADDAEPEVTTELVASVDTTTPATAEPVSEPATTPAEPVELASVTPTEKQLPASVPSEPETPLTVPETPPIPPSLPTPAPTSEPTEEPKPVTPEPTAAEKPVEPPPTETATVQFHYLPGTGLVLHHDEENADWLRTPDDAVLKVPHAVAVPVPFSAEFEVMKSPFRMKIEGGSDLLIEKPNPAGEIALQLIRGQMLLTAKDFKAGESTPKVAMNVRGRWWRLEPLTPETELAVEVRPLSPRGRESVQNRPSTDTTWFLVRGNLRIIDDSDAIRVLAPGEGLSWETEVATAAPTPVTIAPEWIMASAPTEAVQQRARPFADSFPLDQPIGLSLSPSLSDRRYFISEWTAHALGLTGTLEPLVSVLQNSPHNETITAAAEELRVNLVLDPEADKRVQEAISTVFPSHDAELVMQLLWGVSDDDARDLSKSLALIAALDHEQSSIRQLAFDHIVRLTGRQMNYRPTFSATQRVASLRRWQDYVEKQGGLLPAVE</sequence>
<proteinExistence type="predicted"/>
<keyword evidence="2" id="KW-0812">Transmembrane</keyword>
<accession>A0A517T5N2</accession>
<feature type="region of interest" description="Disordered" evidence="1">
    <location>
        <begin position="220"/>
        <end position="354"/>
    </location>
</feature>
<dbReference type="KEGG" id="chya:V22_09030"/>
<evidence type="ECO:0000313" key="4">
    <source>
        <dbReference type="Proteomes" id="UP000319976"/>
    </source>
</evidence>
<dbReference type="AlphaFoldDB" id="A0A517T5N2"/>
<dbReference type="OrthoDB" id="272719at2"/>
<dbReference type="EMBL" id="CP036316">
    <property type="protein sequence ID" value="QDT63679.1"/>
    <property type="molecule type" value="Genomic_DNA"/>
</dbReference>
<feature type="transmembrane region" description="Helical" evidence="2">
    <location>
        <begin position="187"/>
        <end position="206"/>
    </location>
</feature>
<keyword evidence="2" id="KW-0472">Membrane</keyword>
<protein>
    <submittedName>
        <fullName evidence="3">Uncharacterized protein</fullName>
    </submittedName>
</protein>
<organism evidence="3 4">
    <name type="scientific">Calycomorphotria hydatis</name>
    <dbReference type="NCBI Taxonomy" id="2528027"/>
    <lineage>
        <taxon>Bacteria</taxon>
        <taxon>Pseudomonadati</taxon>
        <taxon>Planctomycetota</taxon>
        <taxon>Planctomycetia</taxon>
        <taxon>Planctomycetales</taxon>
        <taxon>Planctomycetaceae</taxon>
        <taxon>Calycomorphotria</taxon>
    </lineage>
</organism>
<feature type="region of interest" description="Disordered" evidence="1">
    <location>
        <begin position="138"/>
        <end position="175"/>
    </location>
</feature>
<reference evidence="3 4" key="1">
    <citation type="submission" date="2019-02" db="EMBL/GenBank/DDBJ databases">
        <title>Deep-cultivation of Planctomycetes and their phenomic and genomic characterization uncovers novel biology.</title>
        <authorList>
            <person name="Wiegand S."/>
            <person name="Jogler M."/>
            <person name="Boedeker C."/>
            <person name="Pinto D."/>
            <person name="Vollmers J."/>
            <person name="Rivas-Marin E."/>
            <person name="Kohn T."/>
            <person name="Peeters S.H."/>
            <person name="Heuer A."/>
            <person name="Rast P."/>
            <person name="Oberbeckmann S."/>
            <person name="Bunk B."/>
            <person name="Jeske O."/>
            <person name="Meyerdierks A."/>
            <person name="Storesund J.E."/>
            <person name="Kallscheuer N."/>
            <person name="Luecker S."/>
            <person name="Lage O.M."/>
            <person name="Pohl T."/>
            <person name="Merkel B.J."/>
            <person name="Hornburger P."/>
            <person name="Mueller R.-W."/>
            <person name="Bruemmer F."/>
            <person name="Labrenz M."/>
            <person name="Spormann A.M."/>
            <person name="Op den Camp H."/>
            <person name="Overmann J."/>
            <person name="Amann R."/>
            <person name="Jetten M.S.M."/>
            <person name="Mascher T."/>
            <person name="Medema M.H."/>
            <person name="Devos D.P."/>
            <person name="Kaster A.-K."/>
            <person name="Ovreas L."/>
            <person name="Rohde M."/>
            <person name="Galperin M.Y."/>
            <person name="Jogler C."/>
        </authorList>
    </citation>
    <scope>NUCLEOTIDE SEQUENCE [LARGE SCALE GENOMIC DNA]</scope>
    <source>
        <strain evidence="3 4">V22</strain>
    </source>
</reference>
<feature type="compositionally biased region" description="Low complexity" evidence="1">
    <location>
        <begin position="300"/>
        <end position="311"/>
    </location>
</feature>
<keyword evidence="4" id="KW-1185">Reference proteome</keyword>
<evidence type="ECO:0000313" key="3">
    <source>
        <dbReference type="EMBL" id="QDT63679.1"/>
    </source>
</evidence>
<keyword evidence="2" id="KW-1133">Transmembrane helix</keyword>
<gene>
    <name evidence="3" type="ORF">V22_09030</name>
</gene>
<feature type="compositionally biased region" description="Pro residues" evidence="1">
    <location>
        <begin position="312"/>
        <end position="326"/>
    </location>
</feature>
<evidence type="ECO:0000256" key="1">
    <source>
        <dbReference type="SAM" id="MobiDB-lite"/>
    </source>
</evidence>
<dbReference type="Proteomes" id="UP000319976">
    <property type="component" value="Chromosome"/>
</dbReference>
<evidence type="ECO:0000256" key="2">
    <source>
        <dbReference type="SAM" id="Phobius"/>
    </source>
</evidence>
<dbReference type="RefSeq" id="WP_145260182.1">
    <property type="nucleotide sequence ID" value="NZ_CP036316.1"/>
</dbReference>
<name>A0A517T5N2_9PLAN</name>